<evidence type="ECO:0000256" key="2">
    <source>
        <dbReference type="ARBA" id="ARBA00022553"/>
    </source>
</evidence>
<protein>
    <recommendedName>
        <fullName evidence="6">BTB domain-containing protein</fullName>
    </recommendedName>
</protein>
<keyword evidence="2" id="KW-0597">Phosphoprotein</keyword>
<dbReference type="Pfam" id="PF02214">
    <property type="entry name" value="BTB_2"/>
    <property type="match status" value="1"/>
</dbReference>
<feature type="compositionally biased region" description="Basic and acidic residues" evidence="5">
    <location>
        <begin position="671"/>
        <end position="682"/>
    </location>
</feature>
<accession>A0A1X7VC44</accession>
<evidence type="ECO:0000256" key="5">
    <source>
        <dbReference type="SAM" id="MobiDB-lite"/>
    </source>
</evidence>
<keyword evidence="4" id="KW-0677">Repeat</keyword>
<evidence type="ECO:0000313" key="8">
    <source>
        <dbReference type="Proteomes" id="UP000007879"/>
    </source>
</evidence>
<dbReference type="InterPro" id="IPR011333">
    <property type="entry name" value="SKP1/BTB/POZ_sf"/>
</dbReference>
<dbReference type="Proteomes" id="UP000007879">
    <property type="component" value="Unassembled WGS sequence"/>
</dbReference>
<dbReference type="InterPro" id="IPR001680">
    <property type="entry name" value="WD40_rpt"/>
</dbReference>
<evidence type="ECO:0000259" key="6">
    <source>
        <dbReference type="PROSITE" id="PS50097"/>
    </source>
</evidence>
<dbReference type="PROSITE" id="PS50097">
    <property type="entry name" value="BTB"/>
    <property type="match status" value="1"/>
</dbReference>
<dbReference type="FunFam" id="3.30.710.10:FF:000038">
    <property type="entry name" value="BTB/POZ domain-containing protein KCTD3 isoform X1"/>
    <property type="match status" value="1"/>
</dbReference>
<dbReference type="InterPro" id="IPR015943">
    <property type="entry name" value="WD40/YVTN_repeat-like_dom_sf"/>
</dbReference>
<dbReference type="SUPFAM" id="SSF50978">
    <property type="entry name" value="WD40 repeat-like"/>
    <property type="match status" value="1"/>
</dbReference>
<dbReference type="InterPro" id="IPR003131">
    <property type="entry name" value="T1-type_BTB"/>
</dbReference>
<proteinExistence type="inferred from homology"/>
<keyword evidence="3" id="KW-0853">WD repeat</keyword>
<dbReference type="KEGG" id="aqu:100633845"/>
<keyword evidence="8" id="KW-1185">Reference proteome</keyword>
<dbReference type="SMART" id="SM00225">
    <property type="entry name" value="BTB"/>
    <property type="match status" value="1"/>
</dbReference>
<reference evidence="7" key="2">
    <citation type="submission" date="2017-05" db="UniProtKB">
        <authorList>
            <consortium name="EnsemblMetazoa"/>
        </authorList>
    </citation>
    <scope>IDENTIFICATION</scope>
</reference>
<dbReference type="SUPFAM" id="SSF54695">
    <property type="entry name" value="POZ domain"/>
    <property type="match status" value="1"/>
</dbReference>
<organism evidence="7">
    <name type="scientific">Amphimedon queenslandica</name>
    <name type="common">Sponge</name>
    <dbReference type="NCBI Taxonomy" id="400682"/>
    <lineage>
        <taxon>Eukaryota</taxon>
        <taxon>Metazoa</taxon>
        <taxon>Porifera</taxon>
        <taxon>Demospongiae</taxon>
        <taxon>Heteroscleromorpha</taxon>
        <taxon>Haplosclerida</taxon>
        <taxon>Niphatidae</taxon>
        <taxon>Amphimedon</taxon>
    </lineage>
</organism>
<name>A0A1X7VC44_AMPQE</name>
<feature type="compositionally biased region" description="Basic and acidic residues" evidence="5">
    <location>
        <begin position="647"/>
        <end position="656"/>
    </location>
</feature>
<dbReference type="GO" id="GO:0051260">
    <property type="term" value="P:protein homooligomerization"/>
    <property type="evidence" value="ECO:0007669"/>
    <property type="project" value="InterPro"/>
</dbReference>
<feature type="compositionally biased region" description="Polar residues" evidence="5">
    <location>
        <begin position="629"/>
        <end position="642"/>
    </location>
</feature>
<dbReference type="STRING" id="400682.A0A1X7VC44"/>
<gene>
    <name evidence="7" type="primary">100633845</name>
</gene>
<sequence length="765" mass="84264">MATASGDIITLNVGGKRFSTSRQTLTWIPDSFFSSLISGRIPSVKDETGAIFIDRDPSLFRIVLNFLRTRDVDLKNVNVSSLRHEAEFYGVHPLVKRLAVCEELEKSSCGSILFYAQLNPPVFDELSLETQQAQVTALLKPELQRQVIQIVGHSNCIAVAYNHCVCVLSARESKGWELIHTTPPLERRPQCIALNARVTATSLGDKILAVVLGNEIKIWSISPQPRLLATFDMKIPIDGLFFINNQLVAISNTGKVAVWQSVQRHWQIQELSQIRSYDTAGSYLILGCSNGSIYYIDMEKFPVRMKDNDLLVTELFQDPFKEEVTALSIFMPPNCYAGQTWMEVAYGTDRGGVRVIVRHPENIGHTPQLFQSYNVHSNPVSKVVLGEKHLVSVCAENHIRSWTITRFRGRISTQPGSTPIASFKVLSLEGAHSLYYPVNSIGPYGEGDDEQVFVQRVIPDSDTIFVRLSSTGERVCEINSVDGTNITTYCVHECEAINRVGMRSRRFIFTGHVNGSVQLWDLTTALEIYHKLPPDQEKKTLSQQELLHLLKNCDLAGASRSSSVMPSRTPSPSPSLLSIMCPGYKPVPAPVSHMGTPISTPLMRHNQGPEEQDLLLPLSVVDGRQNIRSSGVFSGSTLSLSSPGVAEEPRPFEEVHVPAVNNDNNNNEEVIGQRDGDDKDDKGTDEESLGFRRVLSDATARYSSSSSSTTSSRPRSQDSTLDGSDGGARLVMNSSSVSSIDSDNTLVPSRPSSRLSPDGIASESS</sequence>
<dbReference type="OMA" id="FRTERLH"/>
<dbReference type="EnsemblMetazoa" id="Aqu2.1.37092_001">
    <property type="protein sequence ID" value="Aqu2.1.37092_001"/>
    <property type="gene ID" value="Aqu2.1.37092"/>
</dbReference>
<dbReference type="FunCoup" id="A0A1X7VC44">
    <property type="interactions" value="761"/>
</dbReference>
<evidence type="ECO:0000256" key="1">
    <source>
        <dbReference type="ARBA" id="ARBA00009572"/>
    </source>
</evidence>
<dbReference type="PANTHER" id="PTHR15859">
    <property type="entry name" value="SETA BINDING PROTEIN 1"/>
    <property type="match status" value="1"/>
</dbReference>
<dbReference type="eggNOG" id="KOG2714">
    <property type="taxonomic scope" value="Eukaryota"/>
</dbReference>
<feature type="domain" description="BTB" evidence="6">
    <location>
        <begin position="7"/>
        <end position="76"/>
    </location>
</feature>
<dbReference type="InterPro" id="IPR047876">
    <property type="entry name" value="SHKBP1/KCTD3"/>
</dbReference>
<feature type="compositionally biased region" description="Low complexity" evidence="5">
    <location>
        <begin position="734"/>
        <end position="757"/>
    </location>
</feature>
<comment type="similarity">
    <text evidence="1">Belongs to the KCTD3 family.</text>
</comment>
<evidence type="ECO:0000313" key="7">
    <source>
        <dbReference type="EnsemblMetazoa" id="Aqu2.1.37092_001"/>
    </source>
</evidence>
<dbReference type="EnsemblMetazoa" id="XM_019994273.1">
    <property type="protein sequence ID" value="XP_019849832.1"/>
    <property type="gene ID" value="LOC100633845"/>
</dbReference>
<feature type="region of interest" description="Disordered" evidence="5">
    <location>
        <begin position="629"/>
        <end position="765"/>
    </location>
</feature>
<dbReference type="CDD" id="cd18363">
    <property type="entry name" value="BTB_POZ_KCTD3-like"/>
    <property type="match status" value="1"/>
</dbReference>
<dbReference type="InterPro" id="IPR036322">
    <property type="entry name" value="WD40_repeat_dom_sf"/>
</dbReference>
<dbReference type="InterPro" id="IPR000210">
    <property type="entry name" value="BTB/POZ_dom"/>
</dbReference>
<dbReference type="AlphaFoldDB" id="A0A1X7VC44"/>
<evidence type="ECO:0000256" key="4">
    <source>
        <dbReference type="ARBA" id="ARBA00022737"/>
    </source>
</evidence>
<dbReference type="InParanoid" id="A0A1X7VC44"/>
<dbReference type="Gene3D" id="3.30.710.10">
    <property type="entry name" value="Potassium Channel Kv1.1, Chain A"/>
    <property type="match status" value="1"/>
</dbReference>
<dbReference type="PANTHER" id="PTHR15859:SF1">
    <property type="entry name" value="BTB DOMAIN-CONTAINING PROTEIN"/>
    <property type="match status" value="1"/>
</dbReference>
<reference evidence="8" key="1">
    <citation type="journal article" date="2010" name="Nature">
        <title>The Amphimedon queenslandica genome and the evolution of animal complexity.</title>
        <authorList>
            <person name="Srivastava M."/>
            <person name="Simakov O."/>
            <person name="Chapman J."/>
            <person name="Fahey B."/>
            <person name="Gauthier M.E."/>
            <person name="Mitros T."/>
            <person name="Richards G.S."/>
            <person name="Conaco C."/>
            <person name="Dacre M."/>
            <person name="Hellsten U."/>
            <person name="Larroux C."/>
            <person name="Putnam N.H."/>
            <person name="Stanke M."/>
            <person name="Adamska M."/>
            <person name="Darling A."/>
            <person name="Degnan S.M."/>
            <person name="Oakley T.H."/>
            <person name="Plachetzki D.C."/>
            <person name="Zhai Y."/>
            <person name="Adamski M."/>
            <person name="Calcino A."/>
            <person name="Cummins S.F."/>
            <person name="Goodstein D.M."/>
            <person name="Harris C."/>
            <person name="Jackson D.J."/>
            <person name="Leys S.P."/>
            <person name="Shu S."/>
            <person name="Woodcroft B.J."/>
            <person name="Vervoort M."/>
            <person name="Kosik K.S."/>
            <person name="Manning G."/>
            <person name="Degnan B.M."/>
            <person name="Rokhsar D.S."/>
        </authorList>
    </citation>
    <scope>NUCLEOTIDE SEQUENCE [LARGE SCALE GENOMIC DNA]</scope>
</reference>
<evidence type="ECO:0000256" key="3">
    <source>
        <dbReference type="ARBA" id="ARBA00022574"/>
    </source>
</evidence>
<feature type="compositionally biased region" description="Low complexity" evidence="5">
    <location>
        <begin position="696"/>
        <end position="720"/>
    </location>
</feature>
<dbReference type="OrthoDB" id="6077599at2759"/>
<dbReference type="SMART" id="SM00320">
    <property type="entry name" value="WD40"/>
    <property type="match status" value="3"/>
</dbReference>
<dbReference type="Gene3D" id="2.130.10.10">
    <property type="entry name" value="YVTN repeat-like/Quinoprotein amine dehydrogenase"/>
    <property type="match status" value="2"/>
</dbReference>